<accession>A0A849C5V2</accession>
<evidence type="ECO:0000259" key="1">
    <source>
        <dbReference type="Pfam" id="PF01494"/>
    </source>
</evidence>
<gene>
    <name evidence="2" type="ORF">HLB23_00375</name>
</gene>
<dbReference type="InterPro" id="IPR050407">
    <property type="entry name" value="Geranylgeranyl_reductase"/>
</dbReference>
<dbReference type="Proteomes" id="UP000586827">
    <property type="component" value="Unassembled WGS sequence"/>
</dbReference>
<dbReference type="RefSeq" id="WP_067527371.1">
    <property type="nucleotide sequence ID" value="NZ_JABELX010000001.1"/>
</dbReference>
<dbReference type="Pfam" id="PF01494">
    <property type="entry name" value="FAD_binding_3"/>
    <property type="match status" value="1"/>
</dbReference>
<keyword evidence="3" id="KW-1185">Reference proteome</keyword>
<organism evidence="2 3">
    <name type="scientific">Nocardia uniformis</name>
    <dbReference type="NCBI Taxonomy" id="53432"/>
    <lineage>
        <taxon>Bacteria</taxon>
        <taxon>Bacillati</taxon>
        <taxon>Actinomycetota</taxon>
        <taxon>Actinomycetes</taxon>
        <taxon>Mycobacteriales</taxon>
        <taxon>Nocardiaceae</taxon>
        <taxon>Nocardia</taxon>
    </lineage>
</organism>
<protein>
    <submittedName>
        <fullName evidence="2">NAD(P)/FAD-dependent oxidoreductase</fullName>
    </submittedName>
</protein>
<dbReference type="GO" id="GO:0071949">
    <property type="term" value="F:FAD binding"/>
    <property type="evidence" value="ECO:0007669"/>
    <property type="project" value="InterPro"/>
</dbReference>
<dbReference type="EMBL" id="JABELX010000001">
    <property type="protein sequence ID" value="NNH68351.1"/>
    <property type="molecule type" value="Genomic_DNA"/>
</dbReference>
<dbReference type="SUPFAM" id="SSF51905">
    <property type="entry name" value="FAD/NAD(P)-binding domain"/>
    <property type="match status" value="1"/>
</dbReference>
<evidence type="ECO:0000313" key="3">
    <source>
        <dbReference type="Proteomes" id="UP000586827"/>
    </source>
</evidence>
<dbReference type="InterPro" id="IPR036188">
    <property type="entry name" value="FAD/NAD-bd_sf"/>
</dbReference>
<proteinExistence type="predicted"/>
<dbReference type="Gene3D" id="3.50.50.60">
    <property type="entry name" value="FAD/NAD(P)-binding domain"/>
    <property type="match status" value="1"/>
</dbReference>
<dbReference type="PRINTS" id="PR00420">
    <property type="entry name" value="RNGMNOXGNASE"/>
</dbReference>
<dbReference type="PANTHER" id="PTHR42685:SF22">
    <property type="entry name" value="CONDITIONED MEDIUM FACTOR RECEPTOR 1"/>
    <property type="match status" value="1"/>
</dbReference>
<dbReference type="AlphaFoldDB" id="A0A849C5V2"/>
<evidence type="ECO:0000313" key="2">
    <source>
        <dbReference type="EMBL" id="NNH68351.1"/>
    </source>
</evidence>
<dbReference type="InterPro" id="IPR002938">
    <property type="entry name" value="FAD-bd"/>
</dbReference>
<name>A0A849C5V2_9NOCA</name>
<comment type="caution">
    <text evidence="2">The sequence shown here is derived from an EMBL/GenBank/DDBJ whole genome shotgun (WGS) entry which is preliminary data.</text>
</comment>
<sequence length="412" mass="45901">MYDVIVVGARCAGSPLAMLLARKGHRVLVVDRSTFPSDTVSTHYMHQVGVARLKEWGLLDKLVATGVTPIRRLNFSYTGITLRGFAEVEGIDEVYAPRRTVLDNLLVDAARAAGAEVIEGFTVTGLLWQDGRVCGVKGTVADGSEQEFRASFVVGADGRNSTVGDLVDAEYHTVRPASCFVYYSYYDGLDWEFHHWTGFDKQQFGAWPTNDNQHLVTVMRPLDRFAEFRTDVDANFQQVFDQIMPEFGAQLRDNGKRTEQLRSMRYPDNYYRRSAGPGWALVGDAGYHKDPFTGWGISDALVYGEVLADQLHAGLSGEQPIDAAVREYERIRDERSTDTFNFTCMISELKAPPFYETVFRAASASELGLTQFFRLIGGGLHGKEFFAPEHLDTLYTAAGTPAGERMYSADES</sequence>
<feature type="domain" description="FAD-binding" evidence="1">
    <location>
        <begin position="2"/>
        <end position="339"/>
    </location>
</feature>
<dbReference type="PANTHER" id="PTHR42685">
    <property type="entry name" value="GERANYLGERANYL DIPHOSPHATE REDUCTASE"/>
    <property type="match status" value="1"/>
</dbReference>
<reference evidence="2 3" key="1">
    <citation type="submission" date="2020-05" db="EMBL/GenBank/DDBJ databases">
        <title>MicrobeNet Type strains.</title>
        <authorList>
            <person name="Nicholson A.C."/>
        </authorList>
    </citation>
    <scope>NUCLEOTIDE SEQUENCE [LARGE SCALE GENOMIC DNA]</scope>
    <source>
        <strain evidence="2 3">JCM 3224</strain>
    </source>
</reference>